<evidence type="ECO:0000313" key="3">
    <source>
        <dbReference type="Proteomes" id="UP000218151"/>
    </source>
</evidence>
<dbReference type="OrthoDB" id="9785345at2"/>
<dbReference type="InterPro" id="IPR042047">
    <property type="entry name" value="SleB_dom1"/>
</dbReference>
<dbReference type="Pfam" id="PF07486">
    <property type="entry name" value="Hydrolase_2"/>
    <property type="match status" value="1"/>
</dbReference>
<sequence length="309" mass="32698">MGASTIAALGTTLGVYASRVPVEPRSRIKDRQIIADAKPLLEKMELNVPDLRTADLDDLPAAATPAIGGGYVPPPFALAARTPDDATRALECLTQAVYYEAGNEPLDGQRAVAQVVLNRVRDRAFPASVCGVVYQGSHRRTGCQFTFTCDGSLRRRPVPSLWTRAQAVAQAALGGEVYAPVGSATHYHANYVSPWWVPSLTRIGSVGAHIFYRWRGALERALTFRQSYAGAEPGAASSAPMAAAAQLEADDGPAVRVHRAGAPATAAVTVQGVRIHRRDLPVAATPIDDTADRLEVVDGAVIAAESDPV</sequence>
<feature type="domain" description="Cell wall hydrolase SleB" evidence="1">
    <location>
        <begin position="103"/>
        <end position="212"/>
    </location>
</feature>
<gene>
    <name evidence="2" type="ORF">CKY28_13795</name>
</gene>
<accession>A0A2A2SDT5</accession>
<dbReference type="AlphaFoldDB" id="A0A2A2SDT5"/>
<dbReference type="Gene3D" id="1.10.10.2520">
    <property type="entry name" value="Cell wall hydrolase SleB, domain 1"/>
    <property type="match status" value="1"/>
</dbReference>
<dbReference type="Proteomes" id="UP000218151">
    <property type="component" value="Unassembled WGS sequence"/>
</dbReference>
<keyword evidence="3" id="KW-1185">Reference proteome</keyword>
<comment type="caution">
    <text evidence="2">The sequence shown here is derived from an EMBL/GenBank/DDBJ whole genome shotgun (WGS) entry which is preliminary data.</text>
</comment>
<dbReference type="EMBL" id="NSLI01000004">
    <property type="protein sequence ID" value="PAX07416.1"/>
    <property type="molecule type" value="Genomic_DNA"/>
</dbReference>
<keyword evidence="2" id="KW-0378">Hydrolase</keyword>
<reference evidence="3" key="1">
    <citation type="submission" date="2017-09" db="EMBL/GenBank/DDBJ databases">
        <authorList>
            <person name="Feng G."/>
            <person name="Zhu H."/>
        </authorList>
    </citation>
    <scope>NUCLEOTIDE SEQUENCE [LARGE SCALE GENOMIC DNA]</scope>
    <source>
        <strain evidence="3">1PNM-20</strain>
    </source>
</reference>
<dbReference type="GO" id="GO:0016787">
    <property type="term" value="F:hydrolase activity"/>
    <property type="evidence" value="ECO:0007669"/>
    <property type="project" value="UniProtKB-KW"/>
</dbReference>
<evidence type="ECO:0000259" key="1">
    <source>
        <dbReference type="Pfam" id="PF07486"/>
    </source>
</evidence>
<organism evidence="2 3">
    <name type="scientific">Sphingomonas lenta</name>
    <dbReference type="NCBI Taxonomy" id="1141887"/>
    <lineage>
        <taxon>Bacteria</taxon>
        <taxon>Pseudomonadati</taxon>
        <taxon>Pseudomonadota</taxon>
        <taxon>Alphaproteobacteria</taxon>
        <taxon>Sphingomonadales</taxon>
        <taxon>Sphingomonadaceae</taxon>
        <taxon>Sphingomonas</taxon>
    </lineage>
</organism>
<dbReference type="InterPro" id="IPR011105">
    <property type="entry name" value="Cell_wall_hydrolase_SleB"/>
</dbReference>
<name>A0A2A2SDT5_9SPHN</name>
<protein>
    <submittedName>
        <fullName evidence="2">Cell wall hydrolase</fullName>
    </submittedName>
</protein>
<evidence type="ECO:0000313" key="2">
    <source>
        <dbReference type="EMBL" id="PAX07416.1"/>
    </source>
</evidence>
<proteinExistence type="predicted"/>